<dbReference type="GO" id="GO:0005524">
    <property type="term" value="F:ATP binding"/>
    <property type="evidence" value="ECO:0007669"/>
    <property type="project" value="InterPro"/>
</dbReference>
<gene>
    <name evidence="2" type="ORF">LX24_02181</name>
</gene>
<dbReference type="PANTHER" id="PTHR43581:SF2">
    <property type="entry name" value="EXCINUCLEASE ATPASE SUBUNIT"/>
    <property type="match status" value="1"/>
</dbReference>
<evidence type="ECO:0000259" key="1">
    <source>
        <dbReference type="SMART" id="SM00382"/>
    </source>
</evidence>
<dbReference type="RefSeq" id="WP_166512171.1">
    <property type="nucleotide sequence ID" value="NZ_VNHM01000012.1"/>
</dbReference>
<dbReference type="InterPro" id="IPR051396">
    <property type="entry name" value="Bact_Antivir_Def_Nuclease"/>
</dbReference>
<dbReference type="Proteomes" id="UP000323166">
    <property type="component" value="Unassembled WGS sequence"/>
</dbReference>
<dbReference type="Gene3D" id="3.40.50.300">
    <property type="entry name" value="P-loop containing nucleotide triphosphate hydrolases"/>
    <property type="match status" value="1"/>
</dbReference>
<proteinExistence type="predicted"/>
<dbReference type="InterPro" id="IPR003593">
    <property type="entry name" value="AAA+_ATPase"/>
</dbReference>
<dbReference type="PANTHER" id="PTHR43581">
    <property type="entry name" value="ATP/GTP PHOSPHATASE"/>
    <property type="match status" value="1"/>
</dbReference>
<dbReference type="Pfam" id="PF20469">
    <property type="entry name" value="OLD-like_TOPRIM"/>
    <property type="match status" value="1"/>
</dbReference>
<dbReference type="InterPro" id="IPR027417">
    <property type="entry name" value="P-loop_NTPase"/>
</dbReference>
<evidence type="ECO:0000313" key="2">
    <source>
        <dbReference type="EMBL" id="TYO94712.1"/>
    </source>
</evidence>
<dbReference type="CDD" id="cd00267">
    <property type="entry name" value="ABC_ATPase"/>
    <property type="match status" value="1"/>
</dbReference>
<protein>
    <submittedName>
        <fullName evidence="2">Putative AbiEii toxin of type IV toxin-antitoxin system</fullName>
    </submittedName>
</protein>
<dbReference type="SMART" id="SM00382">
    <property type="entry name" value="AAA"/>
    <property type="match status" value="1"/>
</dbReference>
<reference evidence="2 3" key="1">
    <citation type="submission" date="2019-07" db="EMBL/GenBank/DDBJ databases">
        <title>Genomic Encyclopedia of Type Strains, Phase I: the one thousand microbial genomes (KMG-I) project.</title>
        <authorList>
            <person name="Kyrpides N."/>
        </authorList>
    </citation>
    <scope>NUCLEOTIDE SEQUENCE [LARGE SCALE GENOMIC DNA]</scope>
    <source>
        <strain evidence="2 3">DSM 6562</strain>
    </source>
</reference>
<dbReference type="AlphaFoldDB" id="A0A5S4ZRR5"/>
<dbReference type="GO" id="GO:0016887">
    <property type="term" value="F:ATP hydrolysis activity"/>
    <property type="evidence" value="ECO:0007669"/>
    <property type="project" value="InterPro"/>
</dbReference>
<organism evidence="2 3">
    <name type="scientific">Desulfallas thermosapovorans DSM 6562</name>
    <dbReference type="NCBI Taxonomy" id="1121431"/>
    <lineage>
        <taxon>Bacteria</taxon>
        <taxon>Bacillati</taxon>
        <taxon>Bacillota</taxon>
        <taxon>Clostridia</taxon>
        <taxon>Eubacteriales</taxon>
        <taxon>Desulfallaceae</taxon>
        <taxon>Desulfallas</taxon>
    </lineage>
</organism>
<dbReference type="CDD" id="cd01026">
    <property type="entry name" value="TOPRIM_OLD"/>
    <property type="match status" value="1"/>
</dbReference>
<evidence type="ECO:0000313" key="3">
    <source>
        <dbReference type="Proteomes" id="UP000323166"/>
    </source>
</evidence>
<comment type="caution">
    <text evidence="2">The sequence shown here is derived from an EMBL/GenBank/DDBJ whole genome shotgun (WGS) entry which is preliminary data.</text>
</comment>
<feature type="domain" description="AAA+ ATPase" evidence="1">
    <location>
        <begin position="19"/>
        <end position="229"/>
    </location>
</feature>
<dbReference type="Pfam" id="PF13304">
    <property type="entry name" value="AAA_21"/>
    <property type="match status" value="1"/>
</dbReference>
<dbReference type="SUPFAM" id="SSF52540">
    <property type="entry name" value="P-loop containing nucleoside triphosphate hydrolases"/>
    <property type="match status" value="1"/>
</dbReference>
<name>A0A5S4ZRR5_9FIRM</name>
<dbReference type="EMBL" id="VNHM01000012">
    <property type="protein sequence ID" value="TYO94712.1"/>
    <property type="molecule type" value="Genomic_DNA"/>
</dbReference>
<keyword evidence="3" id="KW-1185">Reference proteome</keyword>
<dbReference type="InterPro" id="IPR034139">
    <property type="entry name" value="TOPRIM_OLD"/>
</dbReference>
<accession>A0A5S4ZRR5</accession>
<dbReference type="InterPro" id="IPR003959">
    <property type="entry name" value="ATPase_AAA_core"/>
</dbReference>
<sequence>MDKIDLLLPDGGTYQIDNKPGLTYIIGPNGTGKSYALKRFARENLDEALYILPTRDDVRRNLAPVVRREEEDFFREWLVYDQICRYWNRAVKQPGLLALAFSFLERLGVPQRVSVSVEDGEVKFCMSGEDGCNLPARDAPGLLNLPLLGIAVYDPERKLVIIDEPEQSLHPQAQHIFVQVLREVARLQDKHFILITHSPSMVDLRDAKDLARMVFFRRPKNYLVERKVFQLSPEDAGQYADLLPSLTTYKREVLFADKVILVEGQHDRDVLTALIESGGFRVSLARTSVLPLGGVGYMARYTAFFKEIGVKPFVICDRDVVYPTSAIRWYCGRMEGDSFDWRGWVSLSKAKAHARGLPVADQGDRPSWQPGEFDILDRLAGAVRKLMKRALERVEEFKDELVPVESMAGLLGELHKKCSPGGDYREYRAYHLLLSVALGPVDWQKTPVADIFSRLREAYEQLAEQADRLDILILRSGRLEDIYIHSGRQDWSKTEKSLREAADIRTYYQGRQEQIDVDYAELIEPLLRKRFIMRLNNGIPHEAAAVLSGKIHEIYDFLFGAGELFRRIQRLENSGKLEEISPGARVVSYDTKASPPEVTIQIPLLKGYLSPDGSITLKAGVRPEVFNLLYQGPVKREPV</sequence>